<accession>A0A392TU53</accession>
<comment type="caution">
    <text evidence="1">The sequence shown here is derived from an EMBL/GenBank/DDBJ whole genome shotgun (WGS) entry which is preliminary data.</text>
</comment>
<name>A0A392TU53_9FABA</name>
<dbReference type="EMBL" id="LXQA010640820">
    <property type="protein sequence ID" value="MCI63636.1"/>
    <property type="molecule type" value="Genomic_DNA"/>
</dbReference>
<evidence type="ECO:0000313" key="1">
    <source>
        <dbReference type="EMBL" id="MCI63636.1"/>
    </source>
</evidence>
<feature type="non-terminal residue" evidence="1">
    <location>
        <position position="1"/>
    </location>
</feature>
<protein>
    <submittedName>
        <fullName evidence="1">Uncharacterized protein</fullName>
    </submittedName>
</protein>
<dbReference type="AlphaFoldDB" id="A0A392TU53"/>
<keyword evidence="2" id="KW-1185">Reference proteome</keyword>
<sequence>DTRLILEPRSHKALPCTFPKLNGTVNVPGSFCLVGSFLCEDSTRSSA</sequence>
<dbReference type="Proteomes" id="UP000265520">
    <property type="component" value="Unassembled WGS sequence"/>
</dbReference>
<proteinExistence type="predicted"/>
<evidence type="ECO:0000313" key="2">
    <source>
        <dbReference type="Proteomes" id="UP000265520"/>
    </source>
</evidence>
<reference evidence="1 2" key="1">
    <citation type="journal article" date="2018" name="Front. Plant Sci.">
        <title>Red Clover (Trifolium pratense) and Zigzag Clover (T. medium) - A Picture of Genomic Similarities and Differences.</title>
        <authorList>
            <person name="Dluhosova J."/>
            <person name="Istvanek J."/>
            <person name="Nedelnik J."/>
            <person name="Repkova J."/>
        </authorList>
    </citation>
    <scope>NUCLEOTIDE SEQUENCE [LARGE SCALE GENOMIC DNA]</scope>
    <source>
        <strain evidence="2">cv. 10/8</strain>
        <tissue evidence="1">Leaf</tissue>
    </source>
</reference>
<organism evidence="1 2">
    <name type="scientific">Trifolium medium</name>
    <dbReference type="NCBI Taxonomy" id="97028"/>
    <lineage>
        <taxon>Eukaryota</taxon>
        <taxon>Viridiplantae</taxon>
        <taxon>Streptophyta</taxon>
        <taxon>Embryophyta</taxon>
        <taxon>Tracheophyta</taxon>
        <taxon>Spermatophyta</taxon>
        <taxon>Magnoliopsida</taxon>
        <taxon>eudicotyledons</taxon>
        <taxon>Gunneridae</taxon>
        <taxon>Pentapetalae</taxon>
        <taxon>rosids</taxon>
        <taxon>fabids</taxon>
        <taxon>Fabales</taxon>
        <taxon>Fabaceae</taxon>
        <taxon>Papilionoideae</taxon>
        <taxon>50 kb inversion clade</taxon>
        <taxon>NPAAA clade</taxon>
        <taxon>Hologalegina</taxon>
        <taxon>IRL clade</taxon>
        <taxon>Trifolieae</taxon>
        <taxon>Trifolium</taxon>
    </lineage>
</organism>